<organism evidence="4 5">
    <name type="scientific">Quercus suber</name>
    <name type="common">Cork oak</name>
    <dbReference type="NCBI Taxonomy" id="58331"/>
    <lineage>
        <taxon>Eukaryota</taxon>
        <taxon>Viridiplantae</taxon>
        <taxon>Streptophyta</taxon>
        <taxon>Embryophyta</taxon>
        <taxon>Tracheophyta</taxon>
        <taxon>Spermatophyta</taxon>
        <taxon>Magnoliopsida</taxon>
        <taxon>eudicotyledons</taxon>
        <taxon>Gunneridae</taxon>
        <taxon>Pentapetalae</taxon>
        <taxon>rosids</taxon>
        <taxon>fabids</taxon>
        <taxon>Fagales</taxon>
        <taxon>Fagaceae</taxon>
        <taxon>Quercus</taxon>
    </lineage>
</organism>
<feature type="chain" id="PRO_5043373516" description="Prolamin-like domain-containing protein" evidence="2">
    <location>
        <begin position="30"/>
        <end position="164"/>
    </location>
</feature>
<accession>A0AAW0LU01</accession>
<keyword evidence="1 2" id="KW-0732">Signal</keyword>
<dbReference type="PANTHER" id="PTHR31951:SF22">
    <property type="entry name" value="ECA1 GAMETOGENESIS RELATED FAMILY"/>
    <property type="match status" value="1"/>
</dbReference>
<evidence type="ECO:0000259" key="3">
    <source>
        <dbReference type="Pfam" id="PF05617"/>
    </source>
</evidence>
<dbReference type="Gramene" id="rna-CFP56_02095">
    <property type="protein sequence ID" value="cds-POE57069.1"/>
    <property type="gene ID" value="gene-CFP56_02095"/>
</dbReference>
<evidence type="ECO:0000313" key="4">
    <source>
        <dbReference type="EMBL" id="KAK7854904.1"/>
    </source>
</evidence>
<comment type="caution">
    <text evidence="4">The sequence shown here is derived from an EMBL/GenBank/DDBJ whole genome shotgun (WGS) entry which is preliminary data.</text>
</comment>
<feature type="signal peptide" evidence="2">
    <location>
        <begin position="1"/>
        <end position="29"/>
    </location>
</feature>
<protein>
    <recommendedName>
        <fullName evidence="3">Prolamin-like domain-containing protein</fullName>
    </recommendedName>
</protein>
<name>A0AAW0LU01_QUESU</name>
<evidence type="ECO:0000256" key="1">
    <source>
        <dbReference type="ARBA" id="ARBA00022729"/>
    </source>
</evidence>
<dbReference type="Proteomes" id="UP000237347">
    <property type="component" value="Unassembled WGS sequence"/>
</dbReference>
<evidence type="ECO:0000313" key="5">
    <source>
        <dbReference type="Proteomes" id="UP000237347"/>
    </source>
</evidence>
<dbReference type="InterPro" id="IPR008502">
    <property type="entry name" value="Prolamin-like"/>
</dbReference>
<dbReference type="PANTHER" id="PTHR31951">
    <property type="entry name" value="BIFUNCTIONAL INHIBITOR/LIPID-TRANSFER PROTEIN/SEED STORAGE 2S ALBUMIN SUPERFAMILY PROTEIN-RELATED"/>
    <property type="match status" value="1"/>
</dbReference>
<dbReference type="EMBL" id="PKMF04000050">
    <property type="protein sequence ID" value="KAK7854904.1"/>
    <property type="molecule type" value="Genomic_DNA"/>
</dbReference>
<evidence type="ECO:0000256" key="2">
    <source>
        <dbReference type="SAM" id="SignalP"/>
    </source>
</evidence>
<dbReference type="PROSITE" id="PS51257">
    <property type="entry name" value="PROKAR_LIPOPROTEIN"/>
    <property type="match status" value="1"/>
</dbReference>
<gene>
    <name evidence="4" type="ORF">CFP56_030212</name>
</gene>
<dbReference type="AlphaFoldDB" id="A0AAW0LU01"/>
<keyword evidence="5" id="KW-1185">Reference proteome</keyword>
<reference evidence="4 5" key="1">
    <citation type="journal article" date="2018" name="Sci. Data">
        <title>The draft genome sequence of cork oak.</title>
        <authorList>
            <person name="Ramos A.M."/>
            <person name="Usie A."/>
            <person name="Barbosa P."/>
            <person name="Barros P.M."/>
            <person name="Capote T."/>
            <person name="Chaves I."/>
            <person name="Simoes F."/>
            <person name="Abreu I."/>
            <person name="Carrasquinho I."/>
            <person name="Faro C."/>
            <person name="Guimaraes J.B."/>
            <person name="Mendonca D."/>
            <person name="Nobrega F."/>
            <person name="Rodrigues L."/>
            <person name="Saibo N.J.M."/>
            <person name="Varela M.C."/>
            <person name="Egas C."/>
            <person name="Matos J."/>
            <person name="Miguel C.M."/>
            <person name="Oliveira M.M."/>
            <person name="Ricardo C.P."/>
            <person name="Goncalves S."/>
        </authorList>
    </citation>
    <scope>NUCLEOTIDE SEQUENCE [LARGE SCALE GENOMIC DNA]</scope>
    <source>
        <strain evidence="5">cv. HL8</strain>
    </source>
</reference>
<feature type="domain" description="Prolamin-like" evidence="3">
    <location>
        <begin position="75"/>
        <end position="147"/>
    </location>
</feature>
<proteinExistence type="predicted"/>
<dbReference type="Pfam" id="PF05617">
    <property type="entry name" value="Prolamin_like"/>
    <property type="match status" value="1"/>
</dbReference>
<sequence>MAMARLNSFSVVVTMLLACRVTFLSPGLASRVLSTSESEAPGYYDETDLAPIEAFQDFPPEPLATDPNSEFLEVCSKRLTPDCGESIFKNVFADDSMPVEDNCCLLLVSMGRTCHNKLVDNTINKIPDYKSNETITRLRSVQIWNKCALLADNAVPQTASPIED</sequence>